<dbReference type="PANTHER" id="PTHR30461">
    <property type="entry name" value="DNA-INVERTASE FROM LAMBDOID PROPHAGE"/>
    <property type="match status" value="1"/>
</dbReference>
<evidence type="ECO:0000256" key="1">
    <source>
        <dbReference type="ARBA" id="ARBA00009913"/>
    </source>
</evidence>
<organism evidence="7 8">
    <name type="scientific">Eubacterium multiforme</name>
    <dbReference type="NCBI Taxonomy" id="83339"/>
    <lineage>
        <taxon>Bacteria</taxon>
        <taxon>Bacillati</taxon>
        <taxon>Bacillota</taxon>
        <taxon>Clostridia</taxon>
        <taxon>Eubacteriales</taxon>
        <taxon>Eubacteriaceae</taxon>
        <taxon>Eubacterium</taxon>
    </lineage>
</organism>
<evidence type="ECO:0000259" key="6">
    <source>
        <dbReference type="PROSITE" id="PS51736"/>
    </source>
</evidence>
<dbReference type="PROSITE" id="PS00398">
    <property type="entry name" value="RECOMBINASES_2"/>
    <property type="match status" value="1"/>
</dbReference>
<dbReference type="PROSITE" id="PS51736">
    <property type="entry name" value="RECOMBINASES_3"/>
    <property type="match status" value="1"/>
</dbReference>
<evidence type="ECO:0000313" key="7">
    <source>
        <dbReference type="EMBL" id="MDQ0149340.1"/>
    </source>
</evidence>
<name>A0ABT9USR6_9FIRM</name>
<dbReference type="InterPro" id="IPR050639">
    <property type="entry name" value="SSR_resolvase"/>
</dbReference>
<dbReference type="EMBL" id="JAUSUF010000003">
    <property type="protein sequence ID" value="MDQ0149340.1"/>
    <property type="molecule type" value="Genomic_DNA"/>
</dbReference>
<gene>
    <name evidence="7" type="ORF">J2S18_001270</name>
</gene>
<dbReference type="PROSITE" id="PS00397">
    <property type="entry name" value="RECOMBINASES_1"/>
    <property type="match status" value="1"/>
</dbReference>
<keyword evidence="8" id="KW-1185">Reference proteome</keyword>
<dbReference type="CDD" id="cd03768">
    <property type="entry name" value="SR_ResInv"/>
    <property type="match status" value="1"/>
</dbReference>
<dbReference type="SMART" id="SM00857">
    <property type="entry name" value="Resolvase"/>
    <property type="match status" value="1"/>
</dbReference>
<comment type="caution">
    <text evidence="7">The sequence shown here is derived from an EMBL/GenBank/DDBJ whole genome shotgun (WGS) entry which is preliminary data.</text>
</comment>
<dbReference type="InterPro" id="IPR006118">
    <property type="entry name" value="Recombinase_CS"/>
</dbReference>
<dbReference type="PANTHER" id="PTHR30461:SF26">
    <property type="entry name" value="RESOLVASE HOMOLOG YNEB"/>
    <property type="match status" value="1"/>
</dbReference>
<keyword evidence="2" id="KW-0229">DNA integration</keyword>
<evidence type="ECO:0000256" key="5">
    <source>
        <dbReference type="PROSITE-ProRule" id="PRU10137"/>
    </source>
</evidence>
<keyword evidence="4" id="KW-0233">DNA recombination</keyword>
<dbReference type="InterPro" id="IPR036162">
    <property type="entry name" value="Resolvase-like_N_sf"/>
</dbReference>
<keyword evidence="3" id="KW-0238">DNA-binding</keyword>
<evidence type="ECO:0000256" key="4">
    <source>
        <dbReference type="ARBA" id="ARBA00023172"/>
    </source>
</evidence>
<dbReference type="InterPro" id="IPR006119">
    <property type="entry name" value="Resolv_N"/>
</dbReference>
<dbReference type="SUPFAM" id="SSF53041">
    <property type="entry name" value="Resolvase-like"/>
    <property type="match status" value="1"/>
</dbReference>
<evidence type="ECO:0000256" key="3">
    <source>
        <dbReference type="ARBA" id="ARBA00023125"/>
    </source>
</evidence>
<feature type="domain" description="Resolvase/invertase-type recombinase catalytic" evidence="6">
    <location>
        <begin position="1"/>
        <end position="148"/>
    </location>
</feature>
<evidence type="ECO:0000256" key="2">
    <source>
        <dbReference type="ARBA" id="ARBA00022908"/>
    </source>
</evidence>
<comment type="similarity">
    <text evidence="1">Belongs to the site-specific recombinase resolvase family.</text>
</comment>
<sequence length="204" mass="24319">MIFGYVRVSTKEQNESRQVEVLKNFCKELKNENIYIDKESGKDFNRSQYQALRNCLRAGDILLIKELDRLGRNKEEVKKELNFFKEKKIRVKILNIPTTLMDFPEGSEWIFDMINNILIEVLGAMAEEERNKIRSRQREGIEIAKKEGKYKGRPQKDLPDNFPKLYKQWKDKKITAIQFTTLLGLKSRTTLYKYIKRYEELENI</sequence>
<evidence type="ECO:0000313" key="8">
    <source>
        <dbReference type="Proteomes" id="UP001228504"/>
    </source>
</evidence>
<accession>A0ABT9USR6</accession>
<dbReference type="Proteomes" id="UP001228504">
    <property type="component" value="Unassembled WGS sequence"/>
</dbReference>
<protein>
    <submittedName>
        <fullName evidence="7">DNA invertase Pin-like site-specific DNA recombinase</fullName>
    </submittedName>
</protein>
<feature type="active site" description="O-(5'-phospho-DNA)-serine intermediate" evidence="5">
    <location>
        <position position="9"/>
    </location>
</feature>
<dbReference type="Pfam" id="PF00239">
    <property type="entry name" value="Resolvase"/>
    <property type="match status" value="1"/>
</dbReference>
<dbReference type="RefSeq" id="WP_307484690.1">
    <property type="nucleotide sequence ID" value="NZ_JAUSUF010000003.1"/>
</dbReference>
<dbReference type="Gene3D" id="3.40.50.1390">
    <property type="entry name" value="Resolvase, N-terminal catalytic domain"/>
    <property type="match status" value="1"/>
</dbReference>
<reference evidence="7 8" key="1">
    <citation type="submission" date="2023-07" db="EMBL/GenBank/DDBJ databases">
        <title>Genomic Encyclopedia of Type Strains, Phase IV (KMG-IV): sequencing the most valuable type-strain genomes for metagenomic binning, comparative biology and taxonomic classification.</title>
        <authorList>
            <person name="Goeker M."/>
        </authorList>
    </citation>
    <scope>NUCLEOTIDE SEQUENCE [LARGE SCALE GENOMIC DNA]</scope>
    <source>
        <strain evidence="7 8">DSM 20694</strain>
    </source>
</reference>
<proteinExistence type="inferred from homology"/>